<evidence type="ECO:0000256" key="2">
    <source>
        <dbReference type="ARBA" id="ARBA00007012"/>
    </source>
</evidence>
<proteinExistence type="inferred from homology"/>
<feature type="transmembrane region" description="Helical" evidence="10">
    <location>
        <begin position="287"/>
        <end position="304"/>
    </location>
</feature>
<feature type="domain" description="NADH:quinone oxidoreductase/Mrp antiporter transmembrane" evidence="11">
    <location>
        <begin position="125"/>
        <end position="406"/>
    </location>
</feature>
<dbReference type="GO" id="GO:0016020">
    <property type="term" value="C:membrane"/>
    <property type="evidence" value="ECO:0007669"/>
    <property type="project" value="UniProtKB-SubCell"/>
</dbReference>
<keyword evidence="6 10" id="KW-1133">Transmembrane helix</keyword>
<dbReference type="Pfam" id="PF00361">
    <property type="entry name" value="Proton_antipo_M"/>
    <property type="match status" value="1"/>
</dbReference>
<feature type="transmembrane region" description="Helical" evidence="10">
    <location>
        <begin position="129"/>
        <end position="147"/>
    </location>
</feature>
<reference evidence="12" key="1">
    <citation type="submission" date="2013-04" db="EMBL/GenBank/DDBJ databases">
        <authorList>
            <person name="Zemanova J."/>
            <person name="Brejova B."/>
            <person name="Nosek J."/>
        </authorList>
    </citation>
    <scope>NUCLEOTIDE SEQUENCE</scope>
    <source>
        <strain evidence="12">CBS 6936</strain>
    </source>
</reference>
<comment type="subcellular location">
    <subcellularLocation>
        <location evidence="1">Membrane</location>
        <topology evidence="1">Multi-pass membrane protein</topology>
    </subcellularLocation>
</comment>
<evidence type="ECO:0000256" key="8">
    <source>
        <dbReference type="ARBA" id="ARBA00031028"/>
    </source>
</evidence>
<feature type="transmembrane region" description="Helical" evidence="10">
    <location>
        <begin position="105"/>
        <end position="123"/>
    </location>
</feature>
<evidence type="ECO:0000256" key="1">
    <source>
        <dbReference type="ARBA" id="ARBA00004141"/>
    </source>
</evidence>
<dbReference type="InterPro" id="IPR001750">
    <property type="entry name" value="ND/Mrp_TM"/>
</dbReference>
<feature type="transmembrane region" description="Helical" evidence="10">
    <location>
        <begin position="353"/>
        <end position="373"/>
    </location>
</feature>
<feature type="transmembrane region" description="Helical" evidence="10">
    <location>
        <begin position="234"/>
        <end position="252"/>
    </location>
</feature>
<comment type="similarity">
    <text evidence="2">Belongs to the complex I subunit 2 family.</text>
</comment>
<gene>
    <name evidence="12" type="primary">nad2</name>
</gene>
<evidence type="ECO:0000256" key="5">
    <source>
        <dbReference type="ARBA" id="ARBA00022692"/>
    </source>
</evidence>
<evidence type="ECO:0000256" key="9">
    <source>
        <dbReference type="ARBA" id="ARBA00049551"/>
    </source>
</evidence>
<feature type="transmembrane region" description="Helical" evidence="10">
    <location>
        <begin position="393"/>
        <end position="412"/>
    </location>
</feature>
<dbReference type="RefSeq" id="YP_008475000.1">
    <property type="nucleotide sequence ID" value="NC_022161.1"/>
</dbReference>
<dbReference type="EMBL" id="KC993186">
    <property type="protein sequence ID" value="AGS44292.1"/>
    <property type="molecule type" value="Genomic_DNA"/>
</dbReference>
<accession>S5TFS1</accession>
<feature type="transmembrane region" description="Helical" evidence="10">
    <location>
        <begin position="38"/>
        <end position="63"/>
    </location>
</feature>
<dbReference type="KEGG" id="clus:16792612"/>
<feature type="transmembrane region" description="Helical" evidence="10">
    <location>
        <begin position="159"/>
        <end position="180"/>
    </location>
</feature>
<feature type="transmembrane region" description="Helical" evidence="10">
    <location>
        <begin position="192"/>
        <end position="213"/>
    </location>
</feature>
<feature type="transmembrane region" description="Helical" evidence="10">
    <location>
        <begin position="433"/>
        <end position="455"/>
    </location>
</feature>
<evidence type="ECO:0000256" key="4">
    <source>
        <dbReference type="ARBA" id="ARBA00021008"/>
    </source>
</evidence>
<name>S5TFS1_CLALS</name>
<dbReference type="GO" id="GO:0008137">
    <property type="term" value="F:NADH dehydrogenase (ubiquinone) activity"/>
    <property type="evidence" value="ECO:0007669"/>
    <property type="project" value="UniProtKB-EC"/>
</dbReference>
<feature type="transmembrane region" description="Helical" evidence="10">
    <location>
        <begin position="258"/>
        <end position="275"/>
    </location>
</feature>
<feature type="transmembrane region" description="Helical" evidence="10">
    <location>
        <begin position="310"/>
        <end position="332"/>
    </location>
</feature>
<geneLocation type="mitochondrion" evidence="12"/>
<evidence type="ECO:0000256" key="10">
    <source>
        <dbReference type="SAM" id="Phobius"/>
    </source>
</evidence>
<comment type="catalytic activity">
    <reaction evidence="9">
        <text>a ubiquinone + NADH + 5 H(+)(in) = a ubiquinol + NAD(+) + 4 H(+)(out)</text>
        <dbReference type="Rhea" id="RHEA:29091"/>
        <dbReference type="Rhea" id="RHEA-COMP:9565"/>
        <dbReference type="Rhea" id="RHEA-COMP:9566"/>
        <dbReference type="ChEBI" id="CHEBI:15378"/>
        <dbReference type="ChEBI" id="CHEBI:16389"/>
        <dbReference type="ChEBI" id="CHEBI:17976"/>
        <dbReference type="ChEBI" id="CHEBI:57540"/>
        <dbReference type="ChEBI" id="CHEBI:57945"/>
        <dbReference type="EC" id="7.1.1.2"/>
    </reaction>
</comment>
<feature type="transmembrane region" description="Helical" evidence="10">
    <location>
        <begin position="75"/>
        <end position="93"/>
    </location>
</feature>
<sequence length="467" mass="52668">MLFTSFLIFLVFSTFVSYPNIEGIISPIKGHSIIINRLGTISIVFTLILLITSIDVISLTPGITLYNGWFNLTSYNLPLIIVMLLLTIVLLIYNTSINKYDLKSPYYILILISNIIGLLLFPLVNDLLALYIIIELQSYSLYLLTGLHNRSYNASRASLLYFLMGGVASAIILLASYFIYALTGTTNLSDIAIFYSYSNAYDYFDILLIALLFKMGMAPLHRWSIAVYNYAPTYITAYISVVAKISIASWIFTNANLFNHHILIIFFYLSLFIACYKPLFQVNIKTILAYSGLLNFGYILLSIISFDISFYIYIIQYILTHIILFLGILAASQYINTPISKWSPLIYIHQLKLPNLTLAICLILALFSLIGIPPLPGFYAKLYILSGALQDNYVLETCLIVICSVIATYYYANIIKILINSKTIKENININNINPSLAYTLATATILLLSFFIFLPSISEGLYLITI</sequence>
<organism evidence="12">
    <name type="scientific">Clavispora lusitaniae</name>
    <name type="common">Candida lusitaniae</name>
    <dbReference type="NCBI Taxonomy" id="36911"/>
    <lineage>
        <taxon>Eukaryota</taxon>
        <taxon>Fungi</taxon>
        <taxon>Dikarya</taxon>
        <taxon>Ascomycota</taxon>
        <taxon>Saccharomycotina</taxon>
        <taxon>Pichiomycetes</taxon>
        <taxon>Metschnikowiaceae</taxon>
        <taxon>Clavispora</taxon>
    </lineage>
</organism>
<protein>
    <recommendedName>
        <fullName evidence="4">NADH-ubiquinone oxidoreductase chain 2</fullName>
        <ecNumber evidence="3">7.1.1.2</ecNumber>
    </recommendedName>
    <alternativeName>
        <fullName evidence="8">NADH dehydrogenase subunit 2</fullName>
    </alternativeName>
</protein>
<feature type="transmembrane region" description="Helical" evidence="10">
    <location>
        <begin position="6"/>
        <end position="26"/>
    </location>
</feature>
<keyword evidence="7 10" id="KW-0472">Membrane</keyword>
<evidence type="ECO:0000256" key="6">
    <source>
        <dbReference type="ARBA" id="ARBA00022989"/>
    </source>
</evidence>
<keyword evidence="5 10" id="KW-0812">Transmembrane</keyword>
<dbReference type="AlphaFoldDB" id="S5TFS1"/>
<keyword evidence="12" id="KW-0496">Mitochondrion</keyword>
<dbReference type="EC" id="7.1.1.2" evidence="3"/>
<evidence type="ECO:0000259" key="11">
    <source>
        <dbReference type="Pfam" id="PF00361"/>
    </source>
</evidence>
<evidence type="ECO:0000256" key="3">
    <source>
        <dbReference type="ARBA" id="ARBA00012944"/>
    </source>
</evidence>
<evidence type="ECO:0000313" key="12">
    <source>
        <dbReference type="EMBL" id="AGS44292.1"/>
    </source>
</evidence>
<dbReference type="GeneID" id="16792612"/>
<dbReference type="PANTHER" id="PTHR22773">
    <property type="entry name" value="NADH DEHYDROGENASE"/>
    <property type="match status" value="1"/>
</dbReference>
<evidence type="ECO:0000256" key="7">
    <source>
        <dbReference type="ARBA" id="ARBA00023136"/>
    </source>
</evidence>